<reference evidence="2 3" key="1">
    <citation type="journal article" date="2016" name="Nat. Commun.">
        <title>Thousands of microbial genomes shed light on interconnected biogeochemical processes in an aquifer system.</title>
        <authorList>
            <person name="Anantharaman K."/>
            <person name="Brown C.T."/>
            <person name="Hug L.A."/>
            <person name="Sharon I."/>
            <person name="Castelle C.J."/>
            <person name="Probst A.J."/>
            <person name="Thomas B.C."/>
            <person name="Singh A."/>
            <person name="Wilkins M.J."/>
            <person name="Karaoz U."/>
            <person name="Brodie E.L."/>
            <person name="Williams K.H."/>
            <person name="Hubbard S.S."/>
            <person name="Banfield J.F."/>
        </authorList>
    </citation>
    <scope>NUCLEOTIDE SEQUENCE [LARGE SCALE GENOMIC DNA]</scope>
</reference>
<dbReference type="AlphaFoldDB" id="A0A1G2DIA3"/>
<organism evidence="2 3">
    <name type="scientific">Candidatus Lloydbacteria bacterium RIFCSPHIGHO2_02_FULL_54_17</name>
    <dbReference type="NCBI Taxonomy" id="1798664"/>
    <lineage>
        <taxon>Bacteria</taxon>
        <taxon>Candidatus Lloydiibacteriota</taxon>
    </lineage>
</organism>
<evidence type="ECO:0000313" key="2">
    <source>
        <dbReference type="EMBL" id="OGZ12691.1"/>
    </source>
</evidence>
<proteinExistence type="predicted"/>
<evidence type="ECO:0000256" key="1">
    <source>
        <dbReference type="SAM" id="SignalP"/>
    </source>
</evidence>
<dbReference type="EMBL" id="MHLO01000016">
    <property type="protein sequence ID" value="OGZ12691.1"/>
    <property type="molecule type" value="Genomic_DNA"/>
</dbReference>
<accession>A0A1G2DIA3</accession>
<protein>
    <submittedName>
        <fullName evidence="2">Uncharacterized protein</fullName>
    </submittedName>
</protein>
<dbReference type="Proteomes" id="UP000178636">
    <property type="component" value="Unassembled WGS sequence"/>
</dbReference>
<sequence>MKRTLFAALLAGAAFVASAATPVPAPTLPSDLATAWEKVADRSCTKPDGVVVAMQVYGRTDGSKLSRFFLMTKNSENVHQLMVGVNRETGERFGGNAYVKRTDGTWMRYAWETERPQAEGAIANIVGLTWKEFLSCAR</sequence>
<keyword evidence="1" id="KW-0732">Signal</keyword>
<gene>
    <name evidence="2" type="ORF">A3C93_06315</name>
</gene>
<name>A0A1G2DIA3_9BACT</name>
<feature type="chain" id="PRO_5009582608" evidence="1">
    <location>
        <begin position="20"/>
        <end position="138"/>
    </location>
</feature>
<feature type="signal peptide" evidence="1">
    <location>
        <begin position="1"/>
        <end position="19"/>
    </location>
</feature>
<comment type="caution">
    <text evidence="2">The sequence shown here is derived from an EMBL/GenBank/DDBJ whole genome shotgun (WGS) entry which is preliminary data.</text>
</comment>
<evidence type="ECO:0000313" key="3">
    <source>
        <dbReference type="Proteomes" id="UP000178636"/>
    </source>
</evidence>